<evidence type="ECO:0000256" key="6">
    <source>
        <dbReference type="ARBA" id="ARBA00022833"/>
    </source>
</evidence>
<proteinExistence type="inferred from homology"/>
<dbReference type="FunFam" id="3.40.50.720:FF:000158">
    <property type="entry name" value="Zinc-binding alcohol dehydrogenase"/>
    <property type="match status" value="1"/>
</dbReference>
<evidence type="ECO:0000256" key="9">
    <source>
        <dbReference type="ARBA" id="ARBA00024074"/>
    </source>
</evidence>
<dbReference type="Proteomes" id="UP000838763">
    <property type="component" value="Unassembled WGS sequence"/>
</dbReference>
<dbReference type="EMBL" id="CALLCH030000003">
    <property type="protein sequence ID" value="CAI4212100.1"/>
    <property type="molecule type" value="Genomic_DNA"/>
</dbReference>
<protein>
    <recommendedName>
        <fullName evidence="9">alcohol dehydrogenase (NADP(+))</fullName>
        <ecNumber evidence="9">1.1.1.2</ecNumber>
    </recommendedName>
</protein>
<organism evidence="13 14">
    <name type="scientific">Parascedosporium putredinis</name>
    <dbReference type="NCBI Taxonomy" id="1442378"/>
    <lineage>
        <taxon>Eukaryota</taxon>
        <taxon>Fungi</taxon>
        <taxon>Dikarya</taxon>
        <taxon>Ascomycota</taxon>
        <taxon>Pezizomycotina</taxon>
        <taxon>Sordariomycetes</taxon>
        <taxon>Hypocreomycetidae</taxon>
        <taxon>Microascales</taxon>
        <taxon>Microascaceae</taxon>
        <taxon>Parascedosporium</taxon>
    </lineage>
</organism>
<dbReference type="SUPFAM" id="SSF51735">
    <property type="entry name" value="NAD(P)-binding Rossmann-fold domains"/>
    <property type="match status" value="1"/>
</dbReference>
<evidence type="ECO:0000256" key="5">
    <source>
        <dbReference type="ARBA" id="ARBA00022723"/>
    </source>
</evidence>
<comment type="cofactor">
    <cofactor evidence="1 11">
        <name>Zn(2+)</name>
        <dbReference type="ChEBI" id="CHEBI:29105"/>
    </cofactor>
</comment>
<comment type="subunit">
    <text evidence="3">Homodimer.</text>
</comment>
<keyword evidence="6 11" id="KW-0862">Zinc</keyword>
<keyword evidence="7" id="KW-0521">NADP</keyword>
<keyword evidence="8" id="KW-0560">Oxidoreductase</keyword>
<comment type="caution">
    <text evidence="13">The sequence shown here is derived from an EMBL/GenBank/DDBJ whole genome shotgun (WGS) entry which is preliminary data.</text>
</comment>
<gene>
    <name evidence="13" type="ORF">PPNO1_LOCUS1869</name>
</gene>
<evidence type="ECO:0000313" key="14">
    <source>
        <dbReference type="Proteomes" id="UP000838763"/>
    </source>
</evidence>
<dbReference type="GO" id="GO:0008270">
    <property type="term" value="F:zinc ion binding"/>
    <property type="evidence" value="ECO:0007669"/>
    <property type="project" value="InterPro"/>
</dbReference>
<dbReference type="AlphaFoldDB" id="A0A9P1GYA1"/>
<evidence type="ECO:0000256" key="1">
    <source>
        <dbReference type="ARBA" id="ARBA00001947"/>
    </source>
</evidence>
<keyword evidence="14" id="KW-1185">Reference proteome</keyword>
<dbReference type="InterPro" id="IPR036291">
    <property type="entry name" value="NAD(P)-bd_dom_sf"/>
</dbReference>
<dbReference type="SUPFAM" id="SSF50129">
    <property type="entry name" value="GroES-like"/>
    <property type="match status" value="1"/>
</dbReference>
<feature type="domain" description="Enoyl reductase (ER)" evidence="12">
    <location>
        <begin position="6"/>
        <end position="297"/>
    </location>
</feature>
<dbReference type="GO" id="GO:0006066">
    <property type="term" value="P:alcohol metabolic process"/>
    <property type="evidence" value="ECO:0007669"/>
    <property type="project" value="UniProtKB-ARBA"/>
</dbReference>
<comment type="catalytic activity">
    <reaction evidence="10">
        <text>a primary alcohol + NADP(+) = an aldehyde + NADPH + H(+)</text>
        <dbReference type="Rhea" id="RHEA:15937"/>
        <dbReference type="ChEBI" id="CHEBI:15378"/>
        <dbReference type="ChEBI" id="CHEBI:15734"/>
        <dbReference type="ChEBI" id="CHEBI:17478"/>
        <dbReference type="ChEBI" id="CHEBI:57783"/>
        <dbReference type="ChEBI" id="CHEBI:58349"/>
        <dbReference type="EC" id="1.1.1.2"/>
    </reaction>
    <physiologicalReaction direction="left-to-right" evidence="10">
        <dbReference type="Rhea" id="RHEA:15938"/>
    </physiologicalReaction>
    <physiologicalReaction direction="right-to-left" evidence="10">
        <dbReference type="Rhea" id="RHEA:15939"/>
    </physiologicalReaction>
</comment>
<dbReference type="PROSITE" id="PS00059">
    <property type="entry name" value="ADH_ZINC"/>
    <property type="match status" value="1"/>
</dbReference>
<dbReference type="Gene3D" id="3.40.50.720">
    <property type="entry name" value="NAD(P)-binding Rossmann-like Domain"/>
    <property type="match status" value="1"/>
</dbReference>
<evidence type="ECO:0000259" key="12">
    <source>
        <dbReference type="SMART" id="SM00829"/>
    </source>
</evidence>
<keyword evidence="4" id="KW-0597">Phosphoprotein</keyword>
<evidence type="ECO:0000256" key="7">
    <source>
        <dbReference type="ARBA" id="ARBA00022857"/>
    </source>
</evidence>
<accession>A0A9P1GYA1</accession>
<dbReference type="SMART" id="SM00829">
    <property type="entry name" value="PKS_ER"/>
    <property type="match status" value="1"/>
</dbReference>
<dbReference type="OrthoDB" id="1879366at2759"/>
<evidence type="ECO:0000256" key="2">
    <source>
        <dbReference type="ARBA" id="ARBA00008072"/>
    </source>
</evidence>
<keyword evidence="5 11" id="KW-0479">Metal-binding</keyword>
<sequence>MADEFGFVPHFSRNKHTRHQFKPKPFSDYDIDVKITACGVCGSDVHTVTGGWGNKNWPIVPGHEIIGEAVRVGPKVTTVKVGDRVGVGAQIYACLDCAICKEDGLDTELAAPMLCAGLTAYSPLVRNGVGPGRKVGIVGIGGIGHFGILFSKALGAETWAISRTDGKKADALAMGADGFLETRVDDWNKPHQMTFDVILSTASGDEGFDLSPYLSLLRVHGKFVAVGLPEGEGWKVKPQSLLGNGCFIGSSHLGSREETLDMLRLAVEKGIKSWVETIPVSEEGCGKALERVHKNDVKYRFTLIDYDKQFNN</sequence>
<reference evidence="13" key="1">
    <citation type="submission" date="2022-11" db="EMBL/GenBank/DDBJ databases">
        <authorList>
            <person name="Scott C."/>
            <person name="Bruce N."/>
        </authorList>
    </citation>
    <scope>NUCLEOTIDE SEQUENCE</scope>
</reference>
<dbReference type="InterPro" id="IPR047109">
    <property type="entry name" value="CAD-like"/>
</dbReference>
<dbReference type="InterPro" id="IPR013149">
    <property type="entry name" value="ADH-like_C"/>
</dbReference>
<dbReference type="CDD" id="cd05283">
    <property type="entry name" value="CAD1"/>
    <property type="match status" value="1"/>
</dbReference>
<dbReference type="Pfam" id="PF08240">
    <property type="entry name" value="ADH_N"/>
    <property type="match status" value="1"/>
</dbReference>
<dbReference type="Pfam" id="PF00107">
    <property type="entry name" value="ADH_zinc_N"/>
    <property type="match status" value="1"/>
</dbReference>
<evidence type="ECO:0000256" key="11">
    <source>
        <dbReference type="RuleBase" id="RU361277"/>
    </source>
</evidence>
<dbReference type="InterPro" id="IPR020843">
    <property type="entry name" value="ER"/>
</dbReference>
<evidence type="ECO:0000256" key="10">
    <source>
        <dbReference type="ARBA" id="ARBA00050997"/>
    </source>
</evidence>
<dbReference type="InterPro" id="IPR002328">
    <property type="entry name" value="ADH_Zn_CS"/>
</dbReference>
<dbReference type="GO" id="GO:0008106">
    <property type="term" value="F:alcohol dehydrogenase (NADP+) activity"/>
    <property type="evidence" value="ECO:0007669"/>
    <property type="project" value="UniProtKB-EC"/>
</dbReference>
<dbReference type="Gene3D" id="3.90.180.10">
    <property type="entry name" value="Medium-chain alcohol dehydrogenases, catalytic domain"/>
    <property type="match status" value="1"/>
</dbReference>
<evidence type="ECO:0000256" key="4">
    <source>
        <dbReference type="ARBA" id="ARBA00022553"/>
    </source>
</evidence>
<evidence type="ECO:0000256" key="3">
    <source>
        <dbReference type="ARBA" id="ARBA00011738"/>
    </source>
</evidence>
<evidence type="ECO:0000256" key="8">
    <source>
        <dbReference type="ARBA" id="ARBA00023002"/>
    </source>
</evidence>
<dbReference type="InterPro" id="IPR011032">
    <property type="entry name" value="GroES-like_sf"/>
</dbReference>
<dbReference type="EC" id="1.1.1.2" evidence="9"/>
<name>A0A9P1GYA1_9PEZI</name>
<comment type="similarity">
    <text evidence="2 11">Belongs to the zinc-containing alcohol dehydrogenase family.</text>
</comment>
<dbReference type="InterPro" id="IPR013154">
    <property type="entry name" value="ADH-like_N"/>
</dbReference>
<dbReference type="PANTHER" id="PTHR42683">
    <property type="entry name" value="ALDEHYDE REDUCTASE"/>
    <property type="match status" value="1"/>
</dbReference>
<evidence type="ECO:0000313" key="13">
    <source>
        <dbReference type="EMBL" id="CAI4212100.1"/>
    </source>
</evidence>